<dbReference type="PANTHER" id="PTHR11614">
    <property type="entry name" value="PHOSPHOLIPASE-RELATED"/>
    <property type="match status" value="1"/>
</dbReference>
<dbReference type="InterPro" id="IPR000073">
    <property type="entry name" value="AB_hydrolase_1"/>
</dbReference>
<reference evidence="1" key="2">
    <citation type="submission" date="2022-03" db="EMBL/GenBank/DDBJ databases">
        <title>Draft title - Genomic analysis of global carrot germplasm unveils the trajectory of domestication and the origin of high carotenoid orange carrot.</title>
        <authorList>
            <person name="Iorizzo M."/>
            <person name="Ellison S."/>
            <person name="Senalik D."/>
            <person name="Macko-Podgorni A."/>
            <person name="Grzebelus D."/>
            <person name="Bostan H."/>
            <person name="Rolling W."/>
            <person name="Curaba J."/>
            <person name="Simon P."/>
        </authorList>
    </citation>
    <scope>NUCLEOTIDE SEQUENCE</scope>
    <source>
        <tissue evidence="1">Leaf</tissue>
    </source>
</reference>
<keyword evidence="2" id="KW-1185">Reference proteome</keyword>
<dbReference type="AlphaFoldDB" id="A0A164Y438"/>
<dbReference type="SUPFAM" id="SSF53474">
    <property type="entry name" value="alpha/beta-Hydrolases"/>
    <property type="match status" value="1"/>
</dbReference>
<protein>
    <submittedName>
        <fullName evidence="1">Uncharacterized protein</fullName>
    </submittedName>
</protein>
<dbReference type="GO" id="GO:0016787">
    <property type="term" value="F:hydrolase activity"/>
    <property type="evidence" value="ECO:0007669"/>
    <property type="project" value="UniProtKB-ARBA"/>
</dbReference>
<proteinExistence type="predicted"/>
<accession>A0A164Y438</accession>
<dbReference type="PRINTS" id="PR00111">
    <property type="entry name" value="ABHYDROLASE"/>
</dbReference>
<dbReference type="InterPro" id="IPR029058">
    <property type="entry name" value="AB_hydrolase_fold"/>
</dbReference>
<gene>
    <name evidence="1" type="ORF">DCAR_0519654</name>
</gene>
<dbReference type="EMBL" id="CP093347">
    <property type="protein sequence ID" value="WOH00295.1"/>
    <property type="molecule type" value="Genomic_DNA"/>
</dbReference>
<dbReference type="Gramene" id="KZM93947">
    <property type="protein sequence ID" value="KZM93947"/>
    <property type="gene ID" value="DCAR_017192"/>
</dbReference>
<reference evidence="1" key="1">
    <citation type="journal article" date="2016" name="Nat. Genet.">
        <title>A high-quality carrot genome assembly provides new insights into carotenoid accumulation and asterid genome evolution.</title>
        <authorList>
            <person name="Iorizzo M."/>
            <person name="Ellison S."/>
            <person name="Senalik D."/>
            <person name="Zeng P."/>
            <person name="Satapoomin P."/>
            <person name="Huang J."/>
            <person name="Bowman M."/>
            <person name="Iovene M."/>
            <person name="Sanseverino W."/>
            <person name="Cavagnaro P."/>
            <person name="Yildiz M."/>
            <person name="Macko-Podgorni A."/>
            <person name="Moranska E."/>
            <person name="Grzebelus E."/>
            <person name="Grzebelus D."/>
            <person name="Ashrafi H."/>
            <person name="Zheng Z."/>
            <person name="Cheng S."/>
            <person name="Spooner D."/>
            <person name="Van Deynze A."/>
            <person name="Simon P."/>
        </authorList>
    </citation>
    <scope>NUCLEOTIDE SEQUENCE</scope>
    <source>
        <tissue evidence="1">Leaf</tissue>
    </source>
</reference>
<organism evidence="1 2">
    <name type="scientific">Daucus carota subsp. sativus</name>
    <name type="common">Carrot</name>
    <dbReference type="NCBI Taxonomy" id="79200"/>
    <lineage>
        <taxon>Eukaryota</taxon>
        <taxon>Viridiplantae</taxon>
        <taxon>Streptophyta</taxon>
        <taxon>Embryophyta</taxon>
        <taxon>Tracheophyta</taxon>
        <taxon>Spermatophyta</taxon>
        <taxon>Magnoliopsida</taxon>
        <taxon>eudicotyledons</taxon>
        <taxon>Gunneridae</taxon>
        <taxon>Pentapetalae</taxon>
        <taxon>asterids</taxon>
        <taxon>campanulids</taxon>
        <taxon>Apiales</taxon>
        <taxon>Apiaceae</taxon>
        <taxon>Apioideae</taxon>
        <taxon>Scandiceae</taxon>
        <taxon>Daucinae</taxon>
        <taxon>Daucus</taxon>
        <taxon>Daucus sect. Daucus</taxon>
    </lineage>
</organism>
<dbReference type="Proteomes" id="UP000077755">
    <property type="component" value="Chromosome 5"/>
</dbReference>
<evidence type="ECO:0000313" key="1">
    <source>
        <dbReference type="EMBL" id="WOH00295.1"/>
    </source>
</evidence>
<dbReference type="Gene3D" id="3.40.50.1820">
    <property type="entry name" value="alpha/beta hydrolase"/>
    <property type="match status" value="1"/>
</dbReference>
<dbReference type="FunFam" id="3.40.50.1820:FF:000054">
    <property type="entry name" value="Alpha/beta-Hydrolases superfamily protein"/>
    <property type="match status" value="1"/>
</dbReference>
<dbReference type="InterPro" id="IPR022742">
    <property type="entry name" value="Hydrolase_4"/>
</dbReference>
<evidence type="ECO:0000313" key="2">
    <source>
        <dbReference type="Proteomes" id="UP000077755"/>
    </source>
</evidence>
<dbReference type="InterPro" id="IPR051044">
    <property type="entry name" value="MAG_DAG_Lipase"/>
</dbReference>
<dbReference type="OMA" id="HGKNDMV"/>
<name>A0A164Y438_DAUCS</name>
<dbReference type="Pfam" id="PF12146">
    <property type="entry name" value="Hydrolase_4"/>
    <property type="match status" value="1"/>
</dbReference>
<sequence>MPRGAKFPDISDKVQRFLDANMDHVANRRRAREAFKDVQLSIDHCLFKVLHVTSVVQSYKVNSRGFEIFSKRWLPKKSPLKAVVCFCHGIARKLASSGYGVFAMDYVGFGLSEGLHGFVPSFEKVVDDVIEHYRKVKENPEFSALPSFLFGQSMGGAIALKVHLKQPNAWSGAVLIAPMCKIADDMLPSKFVTRVLISLAKVLPKKKIVPQKDLAGLAFRDLRKKDLAAYNVICYSDKPRVGTALELLQTTQQLENQLQEVSLPLLILHGKADRVTDPMVSQVLYEKASSSDKKLNLYDDAYHCLLEGEPDEDIFRIFEDIISWLDEHSKR</sequence>